<dbReference type="AlphaFoldDB" id="A0AAV5WWB1"/>
<proteinExistence type="inferred from homology"/>
<keyword evidence="9" id="KW-0472">Membrane</keyword>
<comment type="catalytic activity">
    <reaction evidence="10">
        <text>glucuronate acceptor + UDP-alpha-D-glucuronate = acceptor beta-D-glucuronoside + UDP + H(+)</text>
        <dbReference type="Rhea" id="RHEA:21032"/>
        <dbReference type="ChEBI" id="CHEBI:15378"/>
        <dbReference type="ChEBI" id="CHEBI:58052"/>
        <dbReference type="ChEBI" id="CHEBI:58223"/>
        <dbReference type="ChEBI" id="CHEBI:132367"/>
        <dbReference type="ChEBI" id="CHEBI:132368"/>
        <dbReference type="EC" id="2.4.1.17"/>
    </reaction>
</comment>
<comment type="caution">
    <text evidence="11">The sequence shown here is derived from an EMBL/GenBank/DDBJ whole genome shotgun (WGS) entry which is preliminary data.</text>
</comment>
<evidence type="ECO:0000256" key="4">
    <source>
        <dbReference type="ARBA" id="ARBA00022676"/>
    </source>
</evidence>
<accession>A0AAV5WWB1</accession>
<organism evidence="11 12">
    <name type="scientific">Pristionchus fissidentatus</name>
    <dbReference type="NCBI Taxonomy" id="1538716"/>
    <lineage>
        <taxon>Eukaryota</taxon>
        <taxon>Metazoa</taxon>
        <taxon>Ecdysozoa</taxon>
        <taxon>Nematoda</taxon>
        <taxon>Chromadorea</taxon>
        <taxon>Rhabditida</taxon>
        <taxon>Rhabditina</taxon>
        <taxon>Diplogasteromorpha</taxon>
        <taxon>Diplogasteroidea</taxon>
        <taxon>Neodiplogasteridae</taxon>
        <taxon>Pristionchus</taxon>
    </lineage>
</organism>
<keyword evidence="8" id="KW-1133">Transmembrane helix</keyword>
<gene>
    <name evidence="11" type="ORF">PFISCL1PPCAC_27653</name>
</gene>
<evidence type="ECO:0000313" key="11">
    <source>
        <dbReference type="EMBL" id="GMT36356.1"/>
    </source>
</evidence>
<dbReference type="GO" id="GO:0015020">
    <property type="term" value="F:glucuronosyltransferase activity"/>
    <property type="evidence" value="ECO:0007669"/>
    <property type="project" value="UniProtKB-EC"/>
</dbReference>
<feature type="non-terminal residue" evidence="11">
    <location>
        <position position="1"/>
    </location>
</feature>
<dbReference type="Pfam" id="PF00201">
    <property type="entry name" value="UDPGT"/>
    <property type="match status" value="1"/>
</dbReference>
<reference evidence="11" key="1">
    <citation type="submission" date="2023-10" db="EMBL/GenBank/DDBJ databases">
        <title>Genome assembly of Pristionchus species.</title>
        <authorList>
            <person name="Yoshida K."/>
            <person name="Sommer R.J."/>
        </authorList>
    </citation>
    <scope>NUCLEOTIDE SEQUENCE</scope>
    <source>
        <strain evidence="11">RS5133</strain>
    </source>
</reference>
<sequence length="406" mass="45615">ICSFQYGSSYFLWINAQCKGVLDEPGLMEKLTKEKYDVMLVETFDMCGIALSHLIKPKSLITCAASVPIALQAAEFGLEPAFSYNPIPIVSHVDIHSFWSRAWNLYACIVYKLTWIASRTGIEDLFRERYGDEFPGLTEIASNAAYSFINTEPLIDLATPTLSRVIYVGGIGAREAQKLDKEFDEILSLRNKTVLISFGSVVASYTLPIQVKENFLKTISRYPDITFIWKYEKPDDEFAQAAIASTPNLRICKWTPQNDLLADDRLTAFITHGGMASTQETAKRGKPGLYIPFFGDQHRNSGTMEKNGLGKVFSKHDLFDAEKLFAAVKDLIENDSYRQNAVHTAAMIKKKPFSARDLMVKSVEFAAEFGPSPALRPQIYDMNWIEYSNADIIAVLLLFVILLVSF</sequence>
<dbReference type="EC" id="2.4.1.17" evidence="3"/>
<dbReference type="Gene3D" id="3.40.50.2000">
    <property type="entry name" value="Glycogen Phosphorylase B"/>
    <property type="match status" value="1"/>
</dbReference>
<evidence type="ECO:0000256" key="6">
    <source>
        <dbReference type="ARBA" id="ARBA00022692"/>
    </source>
</evidence>
<evidence type="ECO:0000256" key="1">
    <source>
        <dbReference type="ARBA" id="ARBA00004167"/>
    </source>
</evidence>
<evidence type="ECO:0000256" key="3">
    <source>
        <dbReference type="ARBA" id="ARBA00012544"/>
    </source>
</evidence>
<evidence type="ECO:0000256" key="8">
    <source>
        <dbReference type="ARBA" id="ARBA00022989"/>
    </source>
</evidence>
<dbReference type="FunFam" id="3.40.50.2000:FF:000038">
    <property type="entry name" value="UDP-GlucuronosylTransferase"/>
    <property type="match status" value="1"/>
</dbReference>
<evidence type="ECO:0000256" key="10">
    <source>
        <dbReference type="ARBA" id="ARBA00047475"/>
    </source>
</evidence>
<dbReference type="InterPro" id="IPR002213">
    <property type="entry name" value="UDP_glucos_trans"/>
</dbReference>
<evidence type="ECO:0000256" key="7">
    <source>
        <dbReference type="ARBA" id="ARBA00022729"/>
    </source>
</evidence>
<comment type="subcellular location">
    <subcellularLocation>
        <location evidence="1">Membrane</location>
        <topology evidence="1">Single-pass membrane protein</topology>
    </subcellularLocation>
</comment>
<keyword evidence="12" id="KW-1185">Reference proteome</keyword>
<keyword evidence="7" id="KW-0732">Signal</keyword>
<dbReference type="SUPFAM" id="SSF53756">
    <property type="entry name" value="UDP-Glycosyltransferase/glycogen phosphorylase"/>
    <property type="match status" value="1"/>
</dbReference>
<dbReference type="CDD" id="cd03784">
    <property type="entry name" value="GT1_Gtf-like"/>
    <property type="match status" value="1"/>
</dbReference>
<comment type="similarity">
    <text evidence="2">Belongs to the UDP-glycosyltransferase family.</text>
</comment>
<dbReference type="EMBL" id="BTSY01000007">
    <property type="protein sequence ID" value="GMT36356.1"/>
    <property type="molecule type" value="Genomic_DNA"/>
</dbReference>
<evidence type="ECO:0000256" key="2">
    <source>
        <dbReference type="ARBA" id="ARBA00009995"/>
    </source>
</evidence>
<keyword evidence="4" id="KW-0328">Glycosyltransferase</keyword>
<dbReference type="GO" id="GO:0016020">
    <property type="term" value="C:membrane"/>
    <property type="evidence" value="ECO:0007669"/>
    <property type="project" value="UniProtKB-SubCell"/>
</dbReference>
<evidence type="ECO:0000256" key="5">
    <source>
        <dbReference type="ARBA" id="ARBA00022679"/>
    </source>
</evidence>
<dbReference type="PANTHER" id="PTHR48043">
    <property type="entry name" value="EG:EG0003.4 PROTEIN-RELATED"/>
    <property type="match status" value="1"/>
</dbReference>
<name>A0AAV5WWB1_9BILA</name>
<evidence type="ECO:0000313" key="12">
    <source>
        <dbReference type="Proteomes" id="UP001432322"/>
    </source>
</evidence>
<dbReference type="PANTHER" id="PTHR48043:SF23">
    <property type="entry name" value="UDP-GLUCURONOSYLTRANSFERASE"/>
    <property type="match status" value="1"/>
</dbReference>
<dbReference type="Proteomes" id="UP001432322">
    <property type="component" value="Unassembled WGS sequence"/>
</dbReference>
<dbReference type="InterPro" id="IPR050271">
    <property type="entry name" value="UDP-glycosyltransferase"/>
</dbReference>
<feature type="non-terminal residue" evidence="11">
    <location>
        <position position="406"/>
    </location>
</feature>
<keyword evidence="5" id="KW-0808">Transferase</keyword>
<protein>
    <recommendedName>
        <fullName evidence="3">glucuronosyltransferase</fullName>
        <ecNumber evidence="3">2.4.1.17</ecNumber>
    </recommendedName>
</protein>
<keyword evidence="6" id="KW-0812">Transmembrane</keyword>
<evidence type="ECO:0000256" key="9">
    <source>
        <dbReference type="ARBA" id="ARBA00023136"/>
    </source>
</evidence>